<dbReference type="OrthoDB" id="416253at2759"/>
<dbReference type="AlphaFoldDB" id="A0A5C3R2D4"/>
<accession>A0A5C3R2D4</accession>
<dbReference type="SUPFAM" id="SSF51430">
    <property type="entry name" value="NAD(P)-linked oxidoreductase"/>
    <property type="match status" value="1"/>
</dbReference>
<dbReference type="GO" id="GO:0016491">
    <property type="term" value="F:oxidoreductase activity"/>
    <property type="evidence" value="ECO:0007669"/>
    <property type="project" value="InterPro"/>
</dbReference>
<proteinExistence type="predicted"/>
<organism evidence="3 4">
    <name type="scientific">Pterulicium gracile</name>
    <dbReference type="NCBI Taxonomy" id="1884261"/>
    <lineage>
        <taxon>Eukaryota</taxon>
        <taxon>Fungi</taxon>
        <taxon>Dikarya</taxon>
        <taxon>Basidiomycota</taxon>
        <taxon>Agaricomycotina</taxon>
        <taxon>Agaricomycetes</taxon>
        <taxon>Agaricomycetidae</taxon>
        <taxon>Agaricales</taxon>
        <taxon>Pleurotineae</taxon>
        <taxon>Pterulaceae</taxon>
        <taxon>Pterulicium</taxon>
    </lineage>
</organism>
<dbReference type="InterPro" id="IPR018170">
    <property type="entry name" value="Aldo/ket_reductase_CS"/>
</dbReference>
<dbReference type="Pfam" id="PF00248">
    <property type="entry name" value="Aldo_ket_red"/>
    <property type="match status" value="1"/>
</dbReference>
<dbReference type="Proteomes" id="UP000305067">
    <property type="component" value="Unassembled WGS sequence"/>
</dbReference>
<dbReference type="Gene3D" id="3.20.20.100">
    <property type="entry name" value="NADP-dependent oxidoreductase domain"/>
    <property type="match status" value="1"/>
</dbReference>
<evidence type="ECO:0000313" key="4">
    <source>
        <dbReference type="Proteomes" id="UP000305067"/>
    </source>
</evidence>
<feature type="compositionally biased region" description="Low complexity" evidence="1">
    <location>
        <begin position="55"/>
        <end position="80"/>
    </location>
</feature>
<dbReference type="EMBL" id="ML178814">
    <property type="protein sequence ID" value="TFL07320.1"/>
    <property type="molecule type" value="Genomic_DNA"/>
</dbReference>
<feature type="region of interest" description="Disordered" evidence="1">
    <location>
        <begin position="54"/>
        <end position="98"/>
    </location>
</feature>
<dbReference type="PANTHER" id="PTHR11732">
    <property type="entry name" value="ALDO/KETO REDUCTASE"/>
    <property type="match status" value="1"/>
</dbReference>
<dbReference type="PRINTS" id="PR00069">
    <property type="entry name" value="ALDKETRDTASE"/>
</dbReference>
<protein>
    <submittedName>
        <fullName evidence="3">NADP-dependent oxidoreductase domain-containing protein</fullName>
    </submittedName>
</protein>
<dbReference type="InterPro" id="IPR023210">
    <property type="entry name" value="NADP_OxRdtase_dom"/>
</dbReference>
<evidence type="ECO:0000313" key="3">
    <source>
        <dbReference type="EMBL" id="TFL07320.1"/>
    </source>
</evidence>
<sequence>MEGWISLGSAAVPCLMACDTYVCSKHELGCKATPRQSFSASTIVSSESDCATVMSSPTHSTHSHTRSSSSSSSPPSTSSSGFTSDDPEHDESVTTVDEQPLLDPELYKKYGEVELNNGMRMPSIALGTWLAEGAECSFAVAYAIKIAGYRHIDAAWHYGNETDIAKGIEAAGVPRSELFLTSKLWSTHHDRVEEALDETLRNLGTDYLDLYLINWPVALNPNGNHPIFPLLRSGRRDVSYTSDIRETWKAMEAMVRKGKARAIGVSNFSKPNLEKVLSVATIVPAVNQTEIHLFNPEHKLVEFMREKGIVPQAHTPLGASRSPLFNHPAVLNLSKKYSALPSEIVLGYLLAKGIPVAPKSANPERIDSNYVGAFAAAPNLDKDDLEELDAVASVGWQRRFFTPPWPVELGFENWPEMQLSCKLPKRQAGGAVKISQCPCAFPS</sequence>
<evidence type="ECO:0000259" key="2">
    <source>
        <dbReference type="Pfam" id="PF00248"/>
    </source>
</evidence>
<gene>
    <name evidence="3" type="ORF">BDV98DRAFT_557651</name>
</gene>
<keyword evidence="4" id="KW-1185">Reference proteome</keyword>
<feature type="domain" description="NADP-dependent oxidoreductase" evidence="2">
    <location>
        <begin position="124"/>
        <end position="391"/>
    </location>
</feature>
<dbReference type="PROSITE" id="PS00062">
    <property type="entry name" value="ALDOKETO_REDUCTASE_2"/>
    <property type="match status" value="1"/>
</dbReference>
<evidence type="ECO:0000256" key="1">
    <source>
        <dbReference type="SAM" id="MobiDB-lite"/>
    </source>
</evidence>
<name>A0A5C3R2D4_9AGAR</name>
<dbReference type="InterPro" id="IPR020471">
    <property type="entry name" value="AKR"/>
</dbReference>
<reference evidence="3 4" key="1">
    <citation type="journal article" date="2019" name="Nat. Ecol. Evol.">
        <title>Megaphylogeny resolves global patterns of mushroom evolution.</title>
        <authorList>
            <person name="Varga T."/>
            <person name="Krizsan K."/>
            <person name="Foldi C."/>
            <person name="Dima B."/>
            <person name="Sanchez-Garcia M."/>
            <person name="Sanchez-Ramirez S."/>
            <person name="Szollosi G.J."/>
            <person name="Szarkandi J.G."/>
            <person name="Papp V."/>
            <person name="Albert L."/>
            <person name="Andreopoulos W."/>
            <person name="Angelini C."/>
            <person name="Antonin V."/>
            <person name="Barry K.W."/>
            <person name="Bougher N.L."/>
            <person name="Buchanan P."/>
            <person name="Buyck B."/>
            <person name="Bense V."/>
            <person name="Catcheside P."/>
            <person name="Chovatia M."/>
            <person name="Cooper J."/>
            <person name="Damon W."/>
            <person name="Desjardin D."/>
            <person name="Finy P."/>
            <person name="Geml J."/>
            <person name="Haridas S."/>
            <person name="Hughes K."/>
            <person name="Justo A."/>
            <person name="Karasinski D."/>
            <person name="Kautmanova I."/>
            <person name="Kiss B."/>
            <person name="Kocsube S."/>
            <person name="Kotiranta H."/>
            <person name="LaButti K.M."/>
            <person name="Lechner B.E."/>
            <person name="Liimatainen K."/>
            <person name="Lipzen A."/>
            <person name="Lukacs Z."/>
            <person name="Mihaltcheva S."/>
            <person name="Morgado L.N."/>
            <person name="Niskanen T."/>
            <person name="Noordeloos M.E."/>
            <person name="Ohm R.A."/>
            <person name="Ortiz-Santana B."/>
            <person name="Ovrebo C."/>
            <person name="Racz N."/>
            <person name="Riley R."/>
            <person name="Savchenko A."/>
            <person name="Shiryaev A."/>
            <person name="Soop K."/>
            <person name="Spirin V."/>
            <person name="Szebenyi C."/>
            <person name="Tomsovsky M."/>
            <person name="Tulloss R.E."/>
            <person name="Uehling J."/>
            <person name="Grigoriev I.V."/>
            <person name="Vagvolgyi C."/>
            <person name="Papp T."/>
            <person name="Martin F.M."/>
            <person name="Miettinen O."/>
            <person name="Hibbett D.S."/>
            <person name="Nagy L.G."/>
        </authorList>
    </citation>
    <scope>NUCLEOTIDE SEQUENCE [LARGE SCALE GENOMIC DNA]</scope>
    <source>
        <strain evidence="3 4">CBS 309.79</strain>
    </source>
</reference>
<dbReference type="InterPro" id="IPR036812">
    <property type="entry name" value="NAD(P)_OxRdtase_dom_sf"/>
</dbReference>
<dbReference type="STRING" id="1884261.A0A5C3R2D4"/>